<accession>A0A1D9DXM9</accession>
<dbReference type="OrthoDB" id="68076at2"/>
<feature type="transmembrane region" description="Helical" evidence="2">
    <location>
        <begin position="90"/>
        <end position="111"/>
    </location>
</feature>
<feature type="domain" description="EamA" evidence="3">
    <location>
        <begin position="4"/>
        <end position="134"/>
    </location>
</feature>
<dbReference type="Proteomes" id="UP000243784">
    <property type="component" value="Chromosome"/>
</dbReference>
<name>A0A1D9DXM9_9MICO</name>
<evidence type="ECO:0000313" key="4">
    <source>
        <dbReference type="EMBL" id="AOY55556.1"/>
    </source>
</evidence>
<reference evidence="4 5" key="1">
    <citation type="journal article" date="2016" name="Biochim. Biophys. Acta">
        <title>Photochemical characterization of actinorhodopsin and its functional existence in the natural host.</title>
        <authorList>
            <person name="Nakamura S."/>
            <person name="Kikukawa T."/>
            <person name="Tamogami J."/>
            <person name="Kamiya M."/>
            <person name="Aizawa T."/>
            <person name="Hahn M.W."/>
            <person name="Ihara K."/>
            <person name="Kamo N."/>
            <person name="Demura M."/>
        </authorList>
    </citation>
    <scope>NUCLEOTIDE SEQUENCE [LARGE SCALE GENOMIC DNA]</scope>
    <source>
        <strain evidence="4 5">MWH-Dar1</strain>
    </source>
</reference>
<evidence type="ECO:0000313" key="5">
    <source>
        <dbReference type="Proteomes" id="UP000243784"/>
    </source>
</evidence>
<feature type="transmembrane region" description="Helical" evidence="2">
    <location>
        <begin position="229"/>
        <end position="250"/>
    </location>
</feature>
<organism evidence="4 5">
    <name type="scientific">Candidatus Rhodoluna planktonica</name>
    <dbReference type="NCBI Taxonomy" id="535712"/>
    <lineage>
        <taxon>Bacteria</taxon>
        <taxon>Bacillati</taxon>
        <taxon>Actinomycetota</taxon>
        <taxon>Actinomycetes</taxon>
        <taxon>Micrococcales</taxon>
        <taxon>Microbacteriaceae</taxon>
        <taxon>Luna cluster</taxon>
        <taxon>Luna-1 subcluster</taxon>
        <taxon>Rhodoluna</taxon>
    </lineage>
</organism>
<gene>
    <name evidence="4" type="ORF">A4Z71_00600</name>
</gene>
<keyword evidence="5" id="KW-1185">Reference proteome</keyword>
<protein>
    <recommendedName>
        <fullName evidence="3">EamA domain-containing protein</fullName>
    </recommendedName>
</protein>
<feature type="transmembrane region" description="Helical" evidence="2">
    <location>
        <begin position="148"/>
        <end position="167"/>
    </location>
</feature>
<evidence type="ECO:0000256" key="2">
    <source>
        <dbReference type="SAM" id="Phobius"/>
    </source>
</evidence>
<evidence type="ECO:0000259" key="3">
    <source>
        <dbReference type="Pfam" id="PF00892"/>
    </source>
</evidence>
<dbReference type="RefSeq" id="WP_070954073.1">
    <property type="nucleotide sequence ID" value="NZ_CP015208.1"/>
</dbReference>
<comment type="similarity">
    <text evidence="1">Belongs to the EamA transporter family.</text>
</comment>
<dbReference type="STRING" id="535712.A4Z71_00600"/>
<dbReference type="InterPro" id="IPR037185">
    <property type="entry name" value="EmrE-like"/>
</dbReference>
<dbReference type="SUPFAM" id="SSF103481">
    <property type="entry name" value="Multidrug resistance efflux transporter EmrE"/>
    <property type="match status" value="2"/>
</dbReference>
<feature type="transmembrane region" description="Helical" evidence="2">
    <location>
        <begin position="6"/>
        <end position="24"/>
    </location>
</feature>
<dbReference type="KEGG" id="rpla:A4Z71_00600"/>
<keyword evidence="2" id="KW-0812">Transmembrane</keyword>
<proteinExistence type="inferred from homology"/>
<feature type="transmembrane region" description="Helical" evidence="2">
    <location>
        <begin position="179"/>
        <end position="198"/>
    </location>
</feature>
<dbReference type="GO" id="GO:0016020">
    <property type="term" value="C:membrane"/>
    <property type="evidence" value="ECO:0007669"/>
    <property type="project" value="InterPro"/>
</dbReference>
<dbReference type="EMBL" id="CP015208">
    <property type="protein sequence ID" value="AOY55556.1"/>
    <property type="molecule type" value="Genomic_DNA"/>
</dbReference>
<evidence type="ECO:0000256" key="1">
    <source>
        <dbReference type="ARBA" id="ARBA00007362"/>
    </source>
</evidence>
<feature type="transmembrane region" description="Helical" evidence="2">
    <location>
        <begin position="117"/>
        <end position="136"/>
    </location>
</feature>
<keyword evidence="2" id="KW-1133">Transmembrane helix</keyword>
<feature type="transmembrane region" description="Helical" evidence="2">
    <location>
        <begin position="256"/>
        <end position="278"/>
    </location>
</feature>
<dbReference type="InterPro" id="IPR000620">
    <property type="entry name" value="EamA_dom"/>
</dbReference>
<keyword evidence="2" id="KW-0472">Membrane</keyword>
<dbReference type="Pfam" id="PF00892">
    <property type="entry name" value="EamA"/>
    <property type="match status" value="1"/>
</dbReference>
<feature type="transmembrane region" description="Helical" evidence="2">
    <location>
        <begin position="31"/>
        <end position="50"/>
    </location>
</feature>
<feature type="transmembrane region" description="Helical" evidence="2">
    <location>
        <begin position="62"/>
        <end position="83"/>
    </location>
</feature>
<sequence length="303" mass="31090">MNLTVLLGLLTAVSYGAADFFAAIASRRIKVVVVTAAASFSGLMLLLLLSPFMGASFSADTFFWGFTAGLFSVVALLALYASLAIGPISIVSPLGALVSAIVPALIGVGFLGENFNALGWLAIAIALLAVVLVGFIPGEHVEKPKLKALLLAILAGSAIGLAVSSLAQSPHDSGIGPIILMRATAAIGLTIIATVVFFRKRSLVAEAFYSDQSSNSASASTPSKLDVKIWLTVAMAGFLDAAANILFTLASRTGSLTVVGVLTALYPLGTILLARIILKEHVARIQQVGIALTLVASTLLAVA</sequence>
<dbReference type="AlphaFoldDB" id="A0A1D9DXM9"/>